<name>A0A1M7EFK5_9FLAO</name>
<dbReference type="EMBL" id="FRBM01000007">
    <property type="protein sequence ID" value="SHL90562.1"/>
    <property type="molecule type" value="Genomic_DNA"/>
</dbReference>
<accession>A0A1M7EFK5</accession>
<dbReference type="OrthoDB" id="1263586at2"/>
<dbReference type="AlphaFoldDB" id="A0A1M7EFK5"/>
<dbReference type="STRING" id="1423959.SAMN05444407_107166"/>
<dbReference type="InterPro" id="IPR010133">
    <property type="entry name" value="Bacteriocin_signal_seq"/>
</dbReference>
<proteinExistence type="predicted"/>
<sequence>MKKLTKKDLKQIKGGYYYTYPDKNGNCFPGWYLCPAKICLLDHPDNPIRPEDPFCQRT</sequence>
<evidence type="ECO:0000313" key="1">
    <source>
        <dbReference type="EMBL" id="SHL90562.1"/>
    </source>
</evidence>
<dbReference type="NCBIfam" id="TIGR01847">
    <property type="entry name" value="bacteriocin_sig"/>
    <property type="match status" value="1"/>
</dbReference>
<organism evidence="1 2">
    <name type="scientific">Chryseobacterium contaminans</name>
    <dbReference type="NCBI Taxonomy" id="1423959"/>
    <lineage>
        <taxon>Bacteria</taxon>
        <taxon>Pseudomonadati</taxon>
        <taxon>Bacteroidota</taxon>
        <taxon>Flavobacteriia</taxon>
        <taxon>Flavobacteriales</taxon>
        <taxon>Weeksellaceae</taxon>
        <taxon>Chryseobacterium group</taxon>
        <taxon>Chryseobacterium</taxon>
    </lineage>
</organism>
<dbReference type="Proteomes" id="UP000184069">
    <property type="component" value="Unassembled WGS sequence"/>
</dbReference>
<evidence type="ECO:0000313" key="2">
    <source>
        <dbReference type="Proteomes" id="UP000184069"/>
    </source>
</evidence>
<reference evidence="1 2" key="1">
    <citation type="submission" date="2016-11" db="EMBL/GenBank/DDBJ databases">
        <authorList>
            <person name="Jaros S."/>
            <person name="Januszkiewicz K."/>
            <person name="Wedrychowicz H."/>
        </authorList>
    </citation>
    <scope>NUCLEOTIDE SEQUENCE [LARGE SCALE GENOMIC DNA]</scope>
    <source>
        <strain evidence="1 2">DSM 27621</strain>
    </source>
</reference>
<dbReference type="RefSeq" id="WP_123873203.1">
    <property type="nucleotide sequence ID" value="NZ_FRBM01000007.1"/>
</dbReference>
<protein>
    <submittedName>
        <fullName evidence="1">Bacteriocin-type signal sequence-containing protein</fullName>
    </submittedName>
</protein>
<gene>
    <name evidence="1" type="ORF">SAMN05444407_107166</name>
</gene>